<dbReference type="PANTHER" id="PTHR24291">
    <property type="entry name" value="CYTOCHROME P450 FAMILY 4"/>
    <property type="match status" value="1"/>
</dbReference>
<evidence type="ECO:0000256" key="8">
    <source>
        <dbReference type="ARBA" id="ARBA00022824"/>
    </source>
</evidence>
<comment type="caution">
    <text evidence="16">The sequence shown here is derived from an EMBL/GenBank/DDBJ whole genome shotgun (WGS) entry which is preliminary data.</text>
</comment>
<comment type="function">
    <text evidence="2">May be involved in the metabolism of insect hormones and in the breakdown of synthetic insecticides.</text>
</comment>
<dbReference type="SUPFAM" id="SSF48264">
    <property type="entry name" value="Cytochrome P450"/>
    <property type="match status" value="1"/>
</dbReference>
<keyword evidence="11 14" id="KW-0408">Iron</keyword>
<evidence type="ECO:0000256" key="3">
    <source>
        <dbReference type="ARBA" id="ARBA00004174"/>
    </source>
</evidence>
<dbReference type="GO" id="GO:0005789">
    <property type="term" value="C:endoplasmic reticulum membrane"/>
    <property type="evidence" value="ECO:0007669"/>
    <property type="project" value="UniProtKB-SubCell"/>
</dbReference>
<keyword evidence="13" id="KW-0472">Membrane</keyword>
<dbReference type="PROSITE" id="PS00086">
    <property type="entry name" value="CYTOCHROME_P450"/>
    <property type="match status" value="1"/>
</dbReference>
<comment type="similarity">
    <text evidence="5 15">Belongs to the cytochrome P450 family.</text>
</comment>
<keyword evidence="10 15" id="KW-0560">Oxidoreductase</keyword>
<evidence type="ECO:0000256" key="15">
    <source>
        <dbReference type="RuleBase" id="RU000461"/>
    </source>
</evidence>
<gene>
    <name evidence="16" type="ORF">WA026_005848</name>
</gene>
<keyword evidence="12 15" id="KW-0503">Monooxygenase</keyword>
<dbReference type="GO" id="GO:0004497">
    <property type="term" value="F:monooxygenase activity"/>
    <property type="evidence" value="ECO:0007669"/>
    <property type="project" value="UniProtKB-KW"/>
</dbReference>
<evidence type="ECO:0000256" key="10">
    <source>
        <dbReference type="ARBA" id="ARBA00023002"/>
    </source>
</evidence>
<evidence type="ECO:0000256" key="13">
    <source>
        <dbReference type="ARBA" id="ARBA00023136"/>
    </source>
</evidence>
<evidence type="ECO:0000256" key="9">
    <source>
        <dbReference type="ARBA" id="ARBA00022848"/>
    </source>
</evidence>
<dbReference type="GO" id="GO:0020037">
    <property type="term" value="F:heme binding"/>
    <property type="evidence" value="ECO:0007669"/>
    <property type="project" value="InterPro"/>
</dbReference>
<evidence type="ECO:0000256" key="11">
    <source>
        <dbReference type="ARBA" id="ARBA00023004"/>
    </source>
</evidence>
<keyword evidence="9" id="KW-0492">Microsome</keyword>
<dbReference type="InterPro" id="IPR050196">
    <property type="entry name" value="Cytochrome_P450_Monoox"/>
</dbReference>
<evidence type="ECO:0000256" key="1">
    <source>
        <dbReference type="ARBA" id="ARBA00001971"/>
    </source>
</evidence>
<dbReference type="Gene3D" id="1.10.630.10">
    <property type="entry name" value="Cytochrome P450"/>
    <property type="match status" value="1"/>
</dbReference>
<evidence type="ECO:0000256" key="12">
    <source>
        <dbReference type="ARBA" id="ARBA00023033"/>
    </source>
</evidence>
<name>A0AAW1U4F2_9CUCU</name>
<dbReference type="PANTHER" id="PTHR24291:SF189">
    <property type="entry name" value="CYTOCHROME P450 4C3-RELATED"/>
    <property type="match status" value="1"/>
</dbReference>
<proteinExistence type="inferred from homology"/>
<evidence type="ECO:0000313" key="17">
    <source>
        <dbReference type="Proteomes" id="UP001431783"/>
    </source>
</evidence>
<dbReference type="InterPro" id="IPR017972">
    <property type="entry name" value="Cyt_P450_CS"/>
</dbReference>
<organism evidence="16 17">
    <name type="scientific">Henosepilachna vigintioctopunctata</name>
    <dbReference type="NCBI Taxonomy" id="420089"/>
    <lineage>
        <taxon>Eukaryota</taxon>
        <taxon>Metazoa</taxon>
        <taxon>Ecdysozoa</taxon>
        <taxon>Arthropoda</taxon>
        <taxon>Hexapoda</taxon>
        <taxon>Insecta</taxon>
        <taxon>Pterygota</taxon>
        <taxon>Neoptera</taxon>
        <taxon>Endopterygota</taxon>
        <taxon>Coleoptera</taxon>
        <taxon>Polyphaga</taxon>
        <taxon>Cucujiformia</taxon>
        <taxon>Coccinelloidea</taxon>
        <taxon>Coccinellidae</taxon>
        <taxon>Epilachninae</taxon>
        <taxon>Epilachnini</taxon>
        <taxon>Henosepilachna</taxon>
    </lineage>
</organism>
<dbReference type="GO" id="GO:0005506">
    <property type="term" value="F:iron ion binding"/>
    <property type="evidence" value="ECO:0007669"/>
    <property type="project" value="InterPro"/>
</dbReference>
<comment type="subcellular location">
    <subcellularLocation>
        <location evidence="4">Endoplasmic reticulum membrane</location>
        <topology evidence="4">Peripheral membrane protein</topology>
    </subcellularLocation>
    <subcellularLocation>
        <location evidence="3">Microsome membrane</location>
        <topology evidence="3">Peripheral membrane protein</topology>
    </subcellularLocation>
</comment>
<dbReference type="PRINTS" id="PR00463">
    <property type="entry name" value="EP450I"/>
</dbReference>
<dbReference type="InterPro" id="IPR002401">
    <property type="entry name" value="Cyt_P450_E_grp-I"/>
</dbReference>
<evidence type="ECO:0000256" key="4">
    <source>
        <dbReference type="ARBA" id="ARBA00004406"/>
    </source>
</evidence>
<accession>A0AAW1U4F2</accession>
<dbReference type="Proteomes" id="UP001431783">
    <property type="component" value="Unassembled WGS sequence"/>
</dbReference>
<dbReference type="AlphaFoldDB" id="A0AAW1U4F2"/>
<evidence type="ECO:0000313" key="16">
    <source>
        <dbReference type="EMBL" id="KAK9875045.1"/>
    </source>
</evidence>
<dbReference type="GO" id="GO:0016705">
    <property type="term" value="F:oxidoreductase activity, acting on paired donors, with incorporation or reduction of molecular oxygen"/>
    <property type="evidence" value="ECO:0007669"/>
    <property type="project" value="InterPro"/>
</dbReference>
<keyword evidence="6 14" id="KW-0349">Heme</keyword>
<feature type="binding site" description="axial binding residue" evidence="14">
    <location>
        <position position="358"/>
    </location>
    <ligand>
        <name>heme</name>
        <dbReference type="ChEBI" id="CHEBI:30413"/>
    </ligand>
    <ligandPart>
        <name>Fe</name>
        <dbReference type="ChEBI" id="CHEBI:18248"/>
    </ligandPart>
</feature>
<evidence type="ECO:0000256" key="2">
    <source>
        <dbReference type="ARBA" id="ARBA00003690"/>
    </source>
</evidence>
<keyword evidence="7 14" id="KW-0479">Metal-binding</keyword>
<dbReference type="InterPro" id="IPR036396">
    <property type="entry name" value="Cyt_P450_sf"/>
</dbReference>
<dbReference type="InterPro" id="IPR001128">
    <property type="entry name" value="Cyt_P450"/>
</dbReference>
<evidence type="ECO:0000256" key="6">
    <source>
        <dbReference type="ARBA" id="ARBA00022617"/>
    </source>
</evidence>
<evidence type="ECO:0000256" key="5">
    <source>
        <dbReference type="ARBA" id="ARBA00010617"/>
    </source>
</evidence>
<comment type="cofactor">
    <cofactor evidence="1 14">
        <name>heme</name>
        <dbReference type="ChEBI" id="CHEBI:30413"/>
    </cofactor>
</comment>
<reference evidence="16 17" key="1">
    <citation type="submission" date="2023-03" db="EMBL/GenBank/DDBJ databases">
        <title>Genome insight into feeding habits of ladybird beetles.</title>
        <authorList>
            <person name="Li H.-S."/>
            <person name="Huang Y.-H."/>
            <person name="Pang H."/>
        </authorList>
    </citation>
    <scope>NUCLEOTIDE SEQUENCE [LARGE SCALE GENOMIC DNA]</scope>
    <source>
        <strain evidence="16">SYSU_2023b</strain>
        <tissue evidence="16">Whole body</tissue>
    </source>
</reference>
<dbReference type="Pfam" id="PF00067">
    <property type="entry name" value="p450"/>
    <property type="match status" value="1"/>
</dbReference>
<evidence type="ECO:0000256" key="7">
    <source>
        <dbReference type="ARBA" id="ARBA00022723"/>
    </source>
</evidence>
<protein>
    <recommendedName>
        <fullName evidence="18">Cytochrome P450</fullName>
    </recommendedName>
</protein>
<evidence type="ECO:0000256" key="14">
    <source>
        <dbReference type="PIRSR" id="PIRSR602401-1"/>
    </source>
</evidence>
<sequence>MIFIACVVFLAVFITTRYLLFRKPSDSTCKSLNEIPCPGSIPILGNICDMFYNDGESWKKRRKLLTKNFHFAALHNYMEIFNKEGQKLGDRLQKDVNQSTDILELISHSTLKIINEILVGEELKLREIQIKDYVSAIDTFSKAIGYINSKPILSLVYKYSEMKKEEDRSLEIINTFAKDLLKNWKVKPSDNPRVLDVMLDAPSLYDDQGVMDEIITFIFAGNSTSSAGLLYALFNLANHSEYQDEVYEEIVQIVGEKEKPSYADLKSMSFLDRFLRESMRLYPPAPFIGRTIAEDVVTKTGYRIPAGTEVVFHIFDIHRSPFIYDNPDTFDPDRFLPENSKKRHPFSYLPFSAGPRNCIAQKFALLEIKSSICKILKKFKLEPVTLAEDIKFIPDVTLATKEKIKIKLISRS</sequence>
<keyword evidence="8" id="KW-0256">Endoplasmic reticulum</keyword>
<keyword evidence="17" id="KW-1185">Reference proteome</keyword>
<dbReference type="EMBL" id="JARQZJ010000032">
    <property type="protein sequence ID" value="KAK9875045.1"/>
    <property type="molecule type" value="Genomic_DNA"/>
</dbReference>
<dbReference type="PRINTS" id="PR00385">
    <property type="entry name" value="P450"/>
</dbReference>
<evidence type="ECO:0008006" key="18">
    <source>
        <dbReference type="Google" id="ProtNLM"/>
    </source>
</evidence>